<name>A0ABY4IJ15_9MICO</name>
<organism evidence="1 2">
    <name type="scientific">Microbacterium sufflavum</name>
    <dbReference type="NCBI Taxonomy" id="2851649"/>
    <lineage>
        <taxon>Bacteria</taxon>
        <taxon>Bacillati</taxon>
        <taxon>Actinomycetota</taxon>
        <taxon>Actinomycetes</taxon>
        <taxon>Micrococcales</taxon>
        <taxon>Microbacteriaceae</taxon>
        <taxon>Microbacterium</taxon>
    </lineage>
</organism>
<protein>
    <submittedName>
        <fullName evidence="1">Uncharacterized protein</fullName>
    </submittedName>
</protein>
<evidence type="ECO:0000313" key="2">
    <source>
        <dbReference type="Proteomes" id="UP000831467"/>
    </source>
</evidence>
<dbReference type="RefSeq" id="WP_247981920.1">
    <property type="nucleotide sequence ID" value="NZ_CP078076.1"/>
</dbReference>
<dbReference type="Proteomes" id="UP000831467">
    <property type="component" value="Chromosome"/>
</dbReference>
<keyword evidence="2" id="KW-1185">Reference proteome</keyword>
<dbReference type="EMBL" id="CP078076">
    <property type="protein sequence ID" value="UPL12592.1"/>
    <property type="molecule type" value="Genomic_DNA"/>
</dbReference>
<proteinExistence type="predicted"/>
<gene>
    <name evidence="1" type="ORF">KV394_16425</name>
</gene>
<evidence type="ECO:0000313" key="1">
    <source>
        <dbReference type="EMBL" id="UPL12592.1"/>
    </source>
</evidence>
<accession>A0ABY4IJ15</accession>
<reference evidence="1 2" key="1">
    <citation type="submission" date="2021-06" db="EMBL/GenBank/DDBJ databases">
        <title>Genome-based taxonomic framework of Microbacterium strains isolated from marine environment, the description of four new species and reclassification of four preexisting species.</title>
        <authorList>
            <person name="Lee S.D."/>
            <person name="Kim S.-M."/>
            <person name="Byeon Y.-S."/>
            <person name="Yang H.L."/>
            <person name="Kim I.S."/>
        </authorList>
    </citation>
    <scope>NUCLEOTIDE SEQUENCE [LARGE SCALE GENOMIC DNA]</scope>
    <source>
        <strain evidence="1 2">SSW1-51</strain>
    </source>
</reference>
<sequence length="303" mass="31759">MANTFNLDINNVAKLAAVLVGRDFNLAALISRDVEAEFMPGKGNKVRVPVPAAIPTRTRGVYDKTTALVADELSEQFIEVTLADHVYNLAVLSEGDLSLSMTDYGRQVLAPQTRAIAAKIEALTASAMSATPAEASIMYSAATPAKAFTAARRELRDNGVPGDAILRAAVGSSVYADLLDAPVGQGFDADGKVRGFEVVESTRLDPEDIVAFVPQAFTLVARAPMVPQGAAYGASIVTPVFSDDNSAQFAVRVVNDYDSNVAADRSLVGTFAAVQAMPLPVDNEDGSVTLLDHGGAVRISTGV</sequence>